<sequence length="194" mass="21669">MSKGISGNAWPTIFNRGIVRDGRGEVVQEIEFVAHSIDPAEADAYWVAMSNVEDPPPELWVPMRPFSERVIGRPSRCTLPFLGTVRSFCHVPENVDFRLPLEGERADEPPEGFLLSCYGLREIAYEGFDENAWTGVVSMFGRARSLRNDRTLAQARSLRSDRALARAWSLCSDRAGRMFGRFVATDIGSDLVAT</sequence>
<protein>
    <submittedName>
        <fullName evidence="1">Uncharacterized protein</fullName>
    </submittedName>
</protein>
<proteinExistence type="predicted"/>
<accession>A0A8S9GP32</accession>
<name>A0A8S9GP32_BRACR</name>
<dbReference type="AlphaFoldDB" id="A0A8S9GP32"/>
<gene>
    <name evidence="1" type="ORF">F2Q70_00021790</name>
</gene>
<reference evidence="1" key="1">
    <citation type="submission" date="2019-12" db="EMBL/GenBank/DDBJ databases">
        <title>Genome sequencing and annotation of Brassica cretica.</title>
        <authorList>
            <person name="Studholme D.J."/>
            <person name="Sarris P.F."/>
        </authorList>
    </citation>
    <scope>NUCLEOTIDE SEQUENCE</scope>
    <source>
        <strain evidence="1">PFS-102/07</strain>
        <tissue evidence="1">Leaf</tissue>
    </source>
</reference>
<organism evidence="1">
    <name type="scientific">Brassica cretica</name>
    <name type="common">Mustard</name>
    <dbReference type="NCBI Taxonomy" id="69181"/>
    <lineage>
        <taxon>Eukaryota</taxon>
        <taxon>Viridiplantae</taxon>
        <taxon>Streptophyta</taxon>
        <taxon>Embryophyta</taxon>
        <taxon>Tracheophyta</taxon>
        <taxon>Spermatophyta</taxon>
        <taxon>Magnoliopsida</taxon>
        <taxon>eudicotyledons</taxon>
        <taxon>Gunneridae</taxon>
        <taxon>Pentapetalae</taxon>
        <taxon>rosids</taxon>
        <taxon>malvids</taxon>
        <taxon>Brassicales</taxon>
        <taxon>Brassicaceae</taxon>
        <taxon>Brassiceae</taxon>
        <taxon>Brassica</taxon>
    </lineage>
</organism>
<comment type="caution">
    <text evidence="1">The sequence shown here is derived from an EMBL/GenBank/DDBJ whole genome shotgun (WGS) entry which is preliminary data.</text>
</comment>
<evidence type="ECO:0000313" key="1">
    <source>
        <dbReference type="EMBL" id="KAF2546730.1"/>
    </source>
</evidence>
<dbReference type="EMBL" id="QGKY02001925">
    <property type="protein sequence ID" value="KAF2546730.1"/>
    <property type="molecule type" value="Genomic_DNA"/>
</dbReference>